<dbReference type="Gene3D" id="2.40.50.140">
    <property type="entry name" value="Nucleic acid-binding proteins"/>
    <property type="match status" value="1"/>
</dbReference>
<organism evidence="2 3">
    <name type="scientific">Hymenobacter psychrotolerans DSM 18569</name>
    <dbReference type="NCBI Taxonomy" id="1121959"/>
    <lineage>
        <taxon>Bacteria</taxon>
        <taxon>Pseudomonadati</taxon>
        <taxon>Bacteroidota</taxon>
        <taxon>Cytophagia</taxon>
        <taxon>Cytophagales</taxon>
        <taxon>Hymenobacteraceae</taxon>
        <taxon>Hymenobacter</taxon>
    </lineage>
</organism>
<accession>A0A1M6SVM1</accession>
<feature type="coiled-coil region" evidence="1">
    <location>
        <begin position="126"/>
        <end position="184"/>
    </location>
</feature>
<evidence type="ECO:0000256" key="1">
    <source>
        <dbReference type="SAM" id="Coils"/>
    </source>
</evidence>
<dbReference type="STRING" id="1121959.SAMN02746009_00990"/>
<evidence type="ECO:0000313" key="2">
    <source>
        <dbReference type="EMBL" id="SHK48628.1"/>
    </source>
</evidence>
<protein>
    <recommendedName>
        <fullName evidence="4">Cold shock protein, CspA family</fullName>
    </recommendedName>
</protein>
<keyword evidence="3" id="KW-1185">Reference proteome</keyword>
<keyword evidence="1" id="KW-0175">Coiled coil</keyword>
<reference evidence="3" key="1">
    <citation type="submission" date="2016-11" db="EMBL/GenBank/DDBJ databases">
        <authorList>
            <person name="Varghese N."/>
            <person name="Submissions S."/>
        </authorList>
    </citation>
    <scope>NUCLEOTIDE SEQUENCE [LARGE SCALE GENOMIC DNA]</scope>
    <source>
        <strain evidence="3">DSM 18569</strain>
    </source>
</reference>
<dbReference type="Proteomes" id="UP000183947">
    <property type="component" value="Unassembled WGS sequence"/>
</dbReference>
<evidence type="ECO:0008006" key="4">
    <source>
        <dbReference type="Google" id="ProtNLM"/>
    </source>
</evidence>
<dbReference type="AlphaFoldDB" id="A0A1M6SVM1"/>
<dbReference type="EMBL" id="FRAS01000003">
    <property type="protein sequence ID" value="SHK48628.1"/>
    <property type="molecule type" value="Genomic_DNA"/>
</dbReference>
<proteinExistence type="predicted"/>
<name>A0A1M6SVM1_9BACT</name>
<dbReference type="InterPro" id="IPR012340">
    <property type="entry name" value="NA-bd_OB-fold"/>
</dbReference>
<evidence type="ECO:0000313" key="3">
    <source>
        <dbReference type="Proteomes" id="UP000183947"/>
    </source>
</evidence>
<gene>
    <name evidence="2" type="ORF">SAMN02746009_00990</name>
</gene>
<sequence length="277" mass="32513">MQVFFGVVTKYFSERGFGFIVNPFPIGYGKEVFFHIVKIDKSNKEVYDKLLNYDKNRSICFWCELEMTAKGMQLKQVIKPEDAFKLEKDNIIKYINSIYLMYLDIDALISFWLGEFAVGLVGTKGKAELEQERKFLIQNRNDEIELLWLESQMLKKVEEEELEKERAKNEEERLRNKVSEEQRSIVEEEEFEQLVAEMNVMGFTMSHQVSSYIVNNRLGDKYKHISGVLEMENQGVLWKFNGGFPPKIYAKLCERLQLVNKKTASRVIGFTSFNDLK</sequence>